<evidence type="ECO:0000259" key="3">
    <source>
        <dbReference type="PROSITE" id="PS51462"/>
    </source>
</evidence>
<dbReference type="SUPFAM" id="SSF55811">
    <property type="entry name" value="Nudix"/>
    <property type="match status" value="3"/>
</dbReference>
<reference evidence="4 5" key="1">
    <citation type="submission" date="2022-10" db="EMBL/GenBank/DDBJ databases">
        <title>The complete genomes of actinobacterial strains from the NBC collection.</title>
        <authorList>
            <person name="Joergensen T.S."/>
            <person name="Alvarez Arevalo M."/>
            <person name="Sterndorff E.B."/>
            <person name="Faurdal D."/>
            <person name="Vuksanovic O."/>
            <person name="Mourched A.-S."/>
            <person name="Charusanti P."/>
            <person name="Shaw S."/>
            <person name="Blin K."/>
            <person name="Weber T."/>
        </authorList>
    </citation>
    <scope>NUCLEOTIDE SEQUENCE [LARGE SCALE GENOMIC DNA]</scope>
    <source>
        <strain evidence="4 5">NBC_01247</strain>
    </source>
</reference>
<dbReference type="PROSITE" id="PS51462">
    <property type="entry name" value="NUDIX"/>
    <property type="match status" value="3"/>
</dbReference>
<evidence type="ECO:0000313" key="5">
    <source>
        <dbReference type="Proteomes" id="UP001432014"/>
    </source>
</evidence>
<gene>
    <name evidence="4" type="ORF">OG469_34435</name>
</gene>
<sequence>MIDFGVLTELAAREGIERIGVGVVVRDTGGRILMIRRAGPELTSGRWEFPGSACTDGEDVEAGAARVLAERTGLAGRPLEYALSLDLTDRRGRRLRQFVFTTAVPDGTPIALAPDHDALQWADPDQLPATGDREREVIERLTGRPAAPGRPPADDSHTSLARLTAHSCFLVTDPDGRVLGMRSAADPAGWDFPGGDVGPDESPFAAALRQAREQLGLDLAAENPEVIARRHLVAVIHEQAGTDGPAPASRYVFDGGVLTEEQRARIRLDAAGHTEWRFETAHDWHALLSPAGYQRLLPLLRAHRSGTALYLEHPAAADQFEGVMVFVTDREGRLLMHHRDDKPGIAWPGYWTPIGGWREADETPQETAAREVLEEAGITVTGLRPMPGPHHELVHRLTSVLHSVWDGPEADLRLGDEGLAVRMVPLGEVPARKVPPYMRHYLPLLAGATDHAARSAS</sequence>
<dbReference type="PROSITE" id="PS00893">
    <property type="entry name" value="NUDIX_BOX"/>
    <property type="match status" value="1"/>
</dbReference>
<feature type="domain" description="Nudix hydrolase" evidence="3">
    <location>
        <begin position="16"/>
        <end position="145"/>
    </location>
</feature>
<dbReference type="PANTHER" id="PTHR43046">
    <property type="entry name" value="GDP-MANNOSE MANNOSYL HYDROLASE"/>
    <property type="match status" value="1"/>
</dbReference>
<keyword evidence="2" id="KW-0378">Hydrolase</keyword>
<proteinExistence type="predicted"/>
<feature type="domain" description="Nudix hydrolase" evidence="3">
    <location>
        <begin position="318"/>
        <end position="446"/>
    </location>
</feature>
<dbReference type="Gene3D" id="3.90.79.10">
    <property type="entry name" value="Nucleoside Triphosphate Pyrophosphohydrolase"/>
    <property type="match status" value="3"/>
</dbReference>
<dbReference type="Pfam" id="PF00293">
    <property type="entry name" value="NUDIX"/>
    <property type="match status" value="3"/>
</dbReference>
<protein>
    <submittedName>
        <fullName evidence="4">NUDIX domain-containing protein</fullName>
    </submittedName>
</protein>
<dbReference type="InterPro" id="IPR020084">
    <property type="entry name" value="NUDIX_hydrolase_CS"/>
</dbReference>
<organism evidence="4 5">
    <name type="scientific">Kitasatospora herbaricolor</name>
    <dbReference type="NCBI Taxonomy" id="68217"/>
    <lineage>
        <taxon>Bacteria</taxon>
        <taxon>Bacillati</taxon>
        <taxon>Actinomycetota</taxon>
        <taxon>Actinomycetes</taxon>
        <taxon>Kitasatosporales</taxon>
        <taxon>Streptomycetaceae</taxon>
        <taxon>Kitasatospora</taxon>
    </lineage>
</organism>
<name>A0ABZ1WHA2_9ACTN</name>
<comment type="cofactor">
    <cofactor evidence="1">
        <name>Mg(2+)</name>
        <dbReference type="ChEBI" id="CHEBI:18420"/>
    </cofactor>
</comment>
<keyword evidence="5" id="KW-1185">Reference proteome</keyword>
<evidence type="ECO:0000256" key="1">
    <source>
        <dbReference type="ARBA" id="ARBA00001946"/>
    </source>
</evidence>
<evidence type="ECO:0000313" key="4">
    <source>
        <dbReference type="EMBL" id="WUS60144.1"/>
    </source>
</evidence>
<accession>A0ABZ1WHA2</accession>
<evidence type="ECO:0000256" key="2">
    <source>
        <dbReference type="ARBA" id="ARBA00022801"/>
    </source>
</evidence>
<dbReference type="InterPro" id="IPR000086">
    <property type="entry name" value="NUDIX_hydrolase_dom"/>
</dbReference>
<dbReference type="EMBL" id="CP108482">
    <property type="protein sequence ID" value="WUS60144.1"/>
    <property type="molecule type" value="Genomic_DNA"/>
</dbReference>
<dbReference type="Proteomes" id="UP001432014">
    <property type="component" value="Chromosome"/>
</dbReference>
<dbReference type="PANTHER" id="PTHR43046:SF14">
    <property type="entry name" value="MUTT_NUDIX FAMILY PROTEIN"/>
    <property type="match status" value="1"/>
</dbReference>
<dbReference type="InterPro" id="IPR015797">
    <property type="entry name" value="NUDIX_hydrolase-like_dom_sf"/>
</dbReference>
<dbReference type="RefSeq" id="WP_329493777.1">
    <property type="nucleotide sequence ID" value="NZ_CP108460.1"/>
</dbReference>
<feature type="domain" description="Nudix hydrolase" evidence="3">
    <location>
        <begin position="161"/>
        <end position="301"/>
    </location>
</feature>